<feature type="compositionally biased region" description="Gly residues" evidence="1">
    <location>
        <begin position="1"/>
        <end position="10"/>
    </location>
</feature>
<evidence type="ECO:0000313" key="3">
    <source>
        <dbReference type="Proteomes" id="UP000663760"/>
    </source>
</evidence>
<feature type="compositionally biased region" description="Basic residues" evidence="1">
    <location>
        <begin position="257"/>
        <end position="266"/>
    </location>
</feature>
<feature type="compositionally biased region" description="Basic and acidic residues" evidence="1">
    <location>
        <begin position="11"/>
        <end position="26"/>
    </location>
</feature>
<name>A0A7I8L6I1_SPIIN</name>
<organism evidence="2 3">
    <name type="scientific">Spirodela intermedia</name>
    <name type="common">Intermediate duckweed</name>
    <dbReference type="NCBI Taxonomy" id="51605"/>
    <lineage>
        <taxon>Eukaryota</taxon>
        <taxon>Viridiplantae</taxon>
        <taxon>Streptophyta</taxon>
        <taxon>Embryophyta</taxon>
        <taxon>Tracheophyta</taxon>
        <taxon>Spermatophyta</taxon>
        <taxon>Magnoliopsida</taxon>
        <taxon>Liliopsida</taxon>
        <taxon>Araceae</taxon>
        <taxon>Lemnoideae</taxon>
        <taxon>Spirodela</taxon>
    </lineage>
</organism>
<dbReference type="InterPro" id="IPR008833">
    <property type="entry name" value="Surf2"/>
</dbReference>
<feature type="compositionally biased region" description="Acidic residues" evidence="1">
    <location>
        <begin position="183"/>
        <end position="194"/>
    </location>
</feature>
<accession>A0A7I8L6I1</accession>
<keyword evidence="3" id="KW-1185">Reference proteome</keyword>
<protein>
    <submittedName>
        <fullName evidence="2">Uncharacterized protein</fullName>
    </submittedName>
</protein>
<feature type="region of interest" description="Disordered" evidence="1">
    <location>
        <begin position="245"/>
        <end position="266"/>
    </location>
</feature>
<evidence type="ECO:0000256" key="1">
    <source>
        <dbReference type="SAM" id="MobiDB-lite"/>
    </source>
</evidence>
<feature type="compositionally biased region" description="Polar residues" evidence="1">
    <location>
        <begin position="172"/>
        <end position="181"/>
    </location>
</feature>
<reference evidence="2" key="1">
    <citation type="submission" date="2020-02" db="EMBL/GenBank/DDBJ databases">
        <authorList>
            <person name="Scholz U."/>
            <person name="Mascher M."/>
            <person name="Fiebig A."/>
        </authorList>
    </citation>
    <scope>NUCLEOTIDE SEQUENCE</scope>
</reference>
<dbReference type="OrthoDB" id="127285at2759"/>
<dbReference type="PANTHER" id="PTHR47854:SF1">
    <property type="entry name" value="SURFEIT LOCUS PROTEIN 2 (SURF2)"/>
    <property type="match status" value="1"/>
</dbReference>
<feature type="region of interest" description="Disordered" evidence="1">
    <location>
        <begin position="131"/>
        <end position="209"/>
    </location>
</feature>
<feature type="compositionally biased region" description="Basic and acidic residues" evidence="1">
    <location>
        <begin position="146"/>
        <end position="155"/>
    </location>
</feature>
<proteinExistence type="predicted"/>
<dbReference type="Pfam" id="PF05477">
    <property type="entry name" value="SURF2"/>
    <property type="match status" value="1"/>
</dbReference>
<dbReference type="EMBL" id="LR746274">
    <property type="protein sequence ID" value="CAA7404854.1"/>
    <property type="molecule type" value="Genomic_DNA"/>
</dbReference>
<gene>
    <name evidence="2" type="ORF">SI8410_11015532</name>
</gene>
<dbReference type="PANTHER" id="PTHR47854">
    <property type="entry name" value="SURFEIT LOCUS PROTEIN 2 (SURF2)"/>
    <property type="match status" value="1"/>
</dbReference>
<feature type="region of interest" description="Disordered" evidence="1">
    <location>
        <begin position="1"/>
        <end position="31"/>
    </location>
</feature>
<dbReference type="Proteomes" id="UP000663760">
    <property type="component" value="Chromosome 11"/>
</dbReference>
<evidence type="ECO:0000313" key="2">
    <source>
        <dbReference type="EMBL" id="CAA7404854.1"/>
    </source>
</evidence>
<sequence length="266" mass="29102">MADGHVGGGGDDGKDGNGKGEGDARESAAGLREGQFLLGLPTFRETENGRFRCVETGHELSSRDMIESYGRGKGCRVGLIDAALTQHKPPLNMFKPDPLSKSKIICKLTGDTINKSEEHIWKHINGKRFQKKLEKKKAGKAAANGDVERNPKKSDGLSSTGQKMIKKKQRQDTTGTHSLTNDEIAENSGSEEPDFWVPPVGSRWDFDDGKDRWEVSASETDDISLDEADPEDETIAVDLSARTKRMSVAVGPSSFATRKKKNKTKD</sequence>
<dbReference type="AlphaFoldDB" id="A0A7I8L6I1"/>